<comment type="caution">
    <text evidence="1">The sequence shown here is derived from an EMBL/GenBank/DDBJ whole genome shotgun (WGS) entry which is preliminary data.</text>
</comment>
<dbReference type="EMBL" id="JAKLJA010000085">
    <property type="protein sequence ID" value="MCG5078984.1"/>
    <property type="molecule type" value="Genomic_DNA"/>
</dbReference>
<keyword evidence="2" id="KW-1185">Reference proteome</keyword>
<evidence type="ECO:0000313" key="2">
    <source>
        <dbReference type="Proteomes" id="UP001139308"/>
    </source>
</evidence>
<sequence length="290" mass="34008">MAALRVVFDSNAFQPGTFELLEQSSMLRHCRSGRIIPIYSHVFIEETLRAYGSLRRRDDLVRRWLPFIAASADRLCNDFLTIWHEELVQGRGVRARIFMPERDRELLVSRLPNIPLDGSWRAWHSAQAEIAREDTKRSTQRKISAQMREQVADWRKATRYQPKRHGRPPIHDLFENEVDLTGREFAMALIKAHNPREVASRWARAKQAYPFFTMFVVNMVYMAHYSMLQANQPIDLNAQADLDLMTHLLHADILVSNEQGFLKQAFTDLWRPRRKVLMTSEAFVRFLCKL</sequence>
<proteinExistence type="predicted"/>
<protein>
    <recommendedName>
        <fullName evidence="3">PIN domain-containing protein</fullName>
    </recommendedName>
</protein>
<name>A0A9X1UP22_9BURK</name>
<organism evidence="1 2">
    <name type="scientific">Paraburkholderia tagetis</name>
    <dbReference type="NCBI Taxonomy" id="2913261"/>
    <lineage>
        <taxon>Bacteria</taxon>
        <taxon>Pseudomonadati</taxon>
        <taxon>Pseudomonadota</taxon>
        <taxon>Betaproteobacteria</taxon>
        <taxon>Burkholderiales</taxon>
        <taxon>Burkholderiaceae</taxon>
        <taxon>Paraburkholderia</taxon>
    </lineage>
</organism>
<accession>A0A9X1UP22</accession>
<dbReference type="Proteomes" id="UP001139308">
    <property type="component" value="Unassembled WGS sequence"/>
</dbReference>
<evidence type="ECO:0008006" key="3">
    <source>
        <dbReference type="Google" id="ProtNLM"/>
    </source>
</evidence>
<dbReference type="RefSeq" id="WP_238468952.1">
    <property type="nucleotide sequence ID" value="NZ_JAKLJA010000085.1"/>
</dbReference>
<reference evidence="1" key="1">
    <citation type="submission" date="2022-01" db="EMBL/GenBank/DDBJ databases">
        <title>Genome sequence and assembly of Parabukholderia sp. RG36.</title>
        <authorList>
            <person name="Chhetri G."/>
        </authorList>
    </citation>
    <scope>NUCLEOTIDE SEQUENCE</scope>
    <source>
        <strain evidence="1">RG36</strain>
    </source>
</reference>
<gene>
    <name evidence="1" type="ORF">L5014_37700</name>
</gene>
<dbReference type="AlphaFoldDB" id="A0A9X1UP22"/>
<evidence type="ECO:0000313" key="1">
    <source>
        <dbReference type="EMBL" id="MCG5078984.1"/>
    </source>
</evidence>